<evidence type="ECO:0000256" key="1">
    <source>
        <dbReference type="SAM" id="Phobius"/>
    </source>
</evidence>
<evidence type="ECO:0000313" key="3">
    <source>
        <dbReference type="Proteomes" id="UP000324194"/>
    </source>
</evidence>
<keyword evidence="3" id="KW-1185">Reference proteome</keyword>
<proteinExistence type="predicted"/>
<dbReference type="Proteomes" id="UP000324194">
    <property type="component" value="Chromosome 1"/>
</dbReference>
<sequence>MLPADLESKFFAGSLFIVIAFILLLFLSHFIYVRYFHRIRFSIATGSAVLALNTYALVCLPSFRLSQPVLMLAALELFIIWIYISVSLLQIFLSGEKLVAHQADRLSTGYWVAGTILMALMFDRVEQTLHGFIVFLSLLSAVWYGIYLIIFMRWLFLCLRKRFHLHTDGMIFLAAVSTQAMVLLMTELFRDDVSAWAYQLIIGCGFVFFFAGLVSLVWHSLAAHARHLAAGWPNVNSLIHGALSITGLAMVSSLAYPEWSIVGLWWCALVFLLIVEGLEFSRLLIRLRRKGFWKGLCVYHVTQWPRLFAFGVFYGFGLSCYNKGYTTVFMISFIANYGQYILTALLIAQLAVVMRHVVKQETIS</sequence>
<organism evidence="2 3">
    <name type="scientific">Aquicella siphonis</name>
    <dbReference type="NCBI Taxonomy" id="254247"/>
    <lineage>
        <taxon>Bacteria</taxon>
        <taxon>Pseudomonadati</taxon>
        <taxon>Pseudomonadota</taxon>
        <taxon>Gammaproteobacteria</taxon>
        <taxon>Legionellales</taxon>
        <taxon>Coxiellaceae</taxon>
        <taxon>Aquicella</taxon>
    </lineage>
</organism>
<keyword evidence="1" id="KW-0472">Membrane</keyword>
<feature type="transmembrane region" description="Helical" evidence="1">
    <location>
        <begin position="105"/>
        <end position="122"/>
    </location>
</feature>
<feature type="transmembrane region" description="Helical" evidence="1">
    <location>
        <begin position="69"/>
        <end position="93"/>
    </location>
</feature>
<protein>
    <recommendedName>
        <fullName evidence="4">Voltage-dependent anion channel</fullName>
    </recommendedName>
</protein>
<dbReference type="AlphaFoldDB" id="A0A5E4PK31"/>
<name>A0A5E4PK31_9COXI</name>
<feature type="transmembrane region" description="Helical" evidence="1">
    <location>
        <begin position="195"/>
        <end position="218"/>
    </location>
</feature>
<reference evidence="2 3" key="1">
    <citation type="submission" date="2019-08" db="EMBL/GenBank/DDBJ databases">
        <authorList>
            <person name="Guy L."/>
        </authorList>
    </citation>
    <scope>NUCLEOTIDE SEQUENCE [LARGE SCALE GENOMIC DNA]</scope>
    <source>
        <strain evidence="2 3">SGT-108</strain>
    </source>
</reference>
<evidence type="ECO:0008006" key="4">
    <source>
        <dbReference type="Google" id="ProtNLM"/>
    </source>
</evidence>
<feature type="transmembrane region" description="Helical" evidence="1">
    <location>
        <begin position="39"/>
        <end position="63"/>
    </location>
</feature>
<feature type="transmembrane region" description="Helical" evidence="1">
    <location>
        <begin position="297"/>
        <end position="317"/>
    </location>
</feature>
<gene>
    <name evidence="2" type="ORF">AQUSIP_21140</name>
</gene>
<feature type="transmembrane region" description="Helical" evidence="1">
    <location>
        <begin position="12"/>
        <end position="32"/>
    </location>
</feature>
<feature type="transmembrane region" description="Helical" evidence="1">
    <location>
        <begin position="263"/>
        <end position="285"/>
    </location>
</feature>
<feature type="transmembrane region" description="Helical" evidence="1">
    <location>
        <begin position="171"/>
        <end position="189"/>
    </location>
</feature>
<feature type="transmembrane region" description="Helical" evidence="1">
    <location>
        <begin position="238"/>
        <end position="257"/>
    </location>
</feature>
<keyword evidence="1" id="KW-1133">Transmembrane helix</keyword>
<keyword evidence="1" id="KW-0812">Transmembrane</keyword>
<dbReference type="EMBL" id="LR699119">
    <property type="protein sequence ID" value="VVC76787.1"/>
    <property type="molecule type" value="Genomic_DNA"/>
</dbReference>
<feature type="transmembrane region" description="Helical" evidence="1">
    <location>
        <begin position="337"/>
        <end position="358"/>
    </location>
</feature>
<evidence type="ECO:0000313" key="2">
    <source>
        <dbReference type="EMBL" id="VVC76787.1"/>
    </source>
</evidence>
<feature type="transmembrane region" description="Helical" evidence="1">
    <location>
        <begin position="128"/>
        <end position="150"/>
    </location>
</feature>
<accession>A0A5E4PK31</accession>
<dbReference type="KEGG" id="asip:AQUSIP_21140"/>